<evidence type="ECO:0008006" key="3">
    <source>
        <dbReference type="Google" id="ProtNLM"/>
    </source>
</evidence>
<dbReference type="STRING" id="48709.A0A1D2NF14"/>
<proteinExistence type="predicted"/>
<dbReference type="OrthoDB" id="10015491at2759"/>
<dbReference type="AlphaFoldDB" id="A0A1D2NF14"/>
<dbReference type="Proteomes" id="UP000094527">
    <property type="component" value="Unassembled WGS sequence"/>
</dbReference>
<protein>
    <recommendedName>
        <fullName evidence="3">Ig-like domain-containing protein</fullName>
    </recommendedName>
</protein>
<organism evidence="1 2">
    <name type="scientific">Orchesella cincta</name>
    <name type="common">Springtail</name>
    <name type="synonym">Podura cincta</name>
    <dbReference type="NCBI Taxonomy" id="48709"/>
    <lineage>
        <taxon>Eukaryota</taxon>
        <taxon>Metazoa</taxon>
        <taxon>Ecdysozoa</taxon>
        <taxon>Arthropoda</taxon>
        <taxon>Hexapoda</taxon>
        <taxon>Collembola</taxon>
        <taxon>Entomobryomorpha</taxon>
        <taxon>Entomobryoidea</taxon>
        <taxon>Orchesellidae</taxon>
        <taxon>Orchesellinae</taxon>
        <taxon>Orchesella</taxon>
    </lineage>
</organism>
<evidence type="ECO:0000313" key="1">
    <source>
        <dbReference type="EMBL" id="ODN03860.1"/>
    </source>
</evidence>
<dbReference type="PANTHER" id="PTHR21261:SF15">
    <property type="entry name" value="BEATEN PATH IIIA, ISOFORM D-RELATED"/>
    <property type="match status" value="1"/>
</dbReference>
<accession>A0A1D2NF14</accession>
<comment type="caution">
    <text evidence="1">The sequence shown here is derived from an EMBL/GenBank/DDBJ whole genome shotgun (WGS) entry which is preliminary data.</text>
</comment>
<keyword evidence="2" id="KW-1185">Reference proteome</keyword>
<evidence type="ECO:0000313" key="2">
    <source>
        <dbReference type="Proteomes" id="UP000094527"/>
    </source>
</evidence>
<name>A0A1D2NF14_ORCCI</name>
<dbReference type="OMA" id="WYKDSHE"/>
<sequence>MEGLHDYVFAFVSTSGTSFFPSTGMLVVVMGLELKSISVPVSGIKGSHVTLSCEFLIGEVLEEKLYSLKWYKDSHEFFRYMPQNKQDSITTFNRPGVQVDVSLLQIFDKKSIPSFVDI</sequence>
<dbReference type="EMBL" id="LJIJ01000061">
    <property type="protein sequence ID" value="ODN03860.1"/>
    <property type="molecule type" value="Genomic_DNA"/>
</dbReference>
<reference evidence="1 2" key="1">
    <citation type="journal article" date="2016" name="Genome Biol. Evol.">
        <title>Gene Family Evolution Reflects Adaptation to Soil Environmental Stressors in the Genome of the Collembolan Orchesella cincta.</title>
        <authorList>
            <person name="Faddeeva-Vakhrusheva A."/>
            <person name="Derks M.F."/>
            <person name="Anvar S.Y."/>
            <person name="Agamennone V."/>
            <person name="Suring W."/>
            <person name="Smit S."/>
            <person name="van Straalen N.M."/>
            <person name="Roelofs D."/>
        </authorList>
    </citation>
    <scope>NUCLEOTIDE SEQUENCE [LARGE SCALE GENOMIC DNA]</scope>
    <source>
        <tissue evidence="1">Mixed pool</tissue>
    </source>
</reference>
<dbReference type="PANTHER" id="PTHR21261">
    <property type="entry name" value="BEAT PROTEIN"/>
    <property type="match status" value="1"/>
</dbReference>
<gene>
    <name evidence="1" type="ORF">Ocin01_02802</name>
</gene>